<dbReference type="Pfam" id="PF04377">
    <property type="entry name" value="ATE_C"/>
    <property type="match status" value="1"/>
</dbReference>
<dbReference type="InterPro" id="IPR030700">
    <property type="entry name" value="N-end_Aminoacyl_Trfase"/>
</dbReference>
<comment type="subcellular location">
    <subcellularLocation>
        <location evidence="4">Cytoplasm</location>
    </subcellularLocation>
</comment>
<keyword evidence="3 4" id="KW-0012">Acyltransferase</keyword>
<evidence type="ECO:0000259" key="6">
    <source>
        <dbReference type="Pfam" id="PF04377"/>
    </source>
</evidence>
<gene>
    <name evidence="4" type="primary">bpt</name>
    <name evidence="7" type="ORF">ACFO3A_12980</name>
</gene>
<comment type="catalytic activity">
    <reaction evidence="4">
        <text>N-terminal L-aspartyl-[protein] + L-leucyl-tRNA(Leu) = N-terminal L-leucyl-L-aspartyl-[protein] + tRNA(Leu) + H(+)</text>
        <dbReference type="Rhea" id="RHEA:50420"/>
        <dbReference type="Rhea" id="RHEA-COMP:9613"/>
        <dbReference type="Rhea" id="RHEA-COMP:9622"/>
        <dbReference type="Rhea" id="RHEA-COMP:12669"/>
        <dbReference type="Rhea" id="RHEA-COMP:12674"/>
        <dbReference type="ChEBI" id="CHEBI:15378"/>
        <dbReference type="ChEBI" id="CHEBI:64720"/>
        <dbReference type="ChEBI" id="CHEBI:78442"/>
        <dbReference type="ChEBI" id="CHEBI:78494"/>
        <dbReference type="ChEBI" id="CHEBI:133042"/>
        <dbReference type="EC" id="2.3.2.29"/>
    </reaction>
</comment>
<dbReference type="NCBIfam" id="NF002342">
    <property type="entry name" value="PRK01305.1-3"/>
    <property type="match status" value="1"/>
</dbReference>
<sequence length="242" mass="27780">MTTEPFTRTLQLYTTTDYPCSYLPGQQARSLVAAPSHLIDTATYSALVTQGFRRSGSFTYRPQCRNCQACLPLRILVPQFTPTRSQRRAWQQHQHLQASVQRLHYNPAHYALYQRYQHARHPGGGMDSDSVEQYRQFLLDSQVESRIVEFRDPLADNALAMVAIIDLIADGISAVYTFYEPDHAKASYGTFGILWQIELARSLALPHLYLGYWIQDSPKMRYKQAFAPHEILRNGQWQAHTG</sequence>
<dbReference type="SUPFAM" id="SSF55729">
    <property type="entry name" value="Acyl-CoA N-acyltransferases (Nat)"/>
    <property type="match status" value="1"/>
</dbReference>
<evidence type="ECO:0000256" key="4">
    <source>
        <dbReference type="HAMAP-Rule" id="MF_00689"/>
    </source>
</evidence>
<dbReference type="EMBL" id="JBHSEW010000011">
    <property type="protein sequence ID" value="MFC4623121.1"/>
    <property type="molecule type" value="Genomic_DNA"/>
</dbReference>
<proteinExistence type="inferred from homology"/>
<dbReference type="InterPro" id="IPR016181">
    <property type="entry name" value="Acyl_CoA_acyltransferase"/>
</dbReference>
<keyword evidence="8" id="KW-1185">Reference proteome</keyword>
<dbReference type="InterPro" id="IPR007471">
    <property type="entry name" value="N-end_Aminoacyl_Trfase_N"/>
</dbReference>
<feature type="domain" description="N-end aminoacyl transferase N-terminal" evidence="5">
    <location>
        <begin position="18"/>
        <end position="88"/>
    </location>
</feature>
<evidence type="ECO:0000256" key="2">
    <source>
        <dbReference type="ARBA" id="ARBA00022679"/>
    </source>
</evidence>
<dbReference type="PANTHER" id="PTHR21367">
    <property type="entry name" value="ARGININE-TRNA-PROTEIN TRANSFERASE 1"/>
    <property type="match status" value="1"/>
</dbReference>
<evidence type="ECO:0000313" key="8">
    <source>
        <dbReference type="Proteomes" id="UP001595967"/>
    </source>
</evidence>
<comment type="similarity">
    <text evidence="4">Belongs to the R-transferase family. Bpt subfamily.</text>
</comment>
<evidence type="ECO:0000259" key="5">
    <source>
        <dbReference type="Pfam" id="PF04376"/>
    </source>
</evidence>
<dbReference type="HAMAP" id="MF_00689">
    <property type="entry name" value="Bpt"/>
    <property type="match status" value="1"/>
</dbReference>
<comment type="caution">
    <text evidence="7">The sequence shown here is derived from an EMBL/GenBank/DDBJ whole genome shotgun (WGS) entry which is preliminary data.</text>
</comment>
<reference evidence="8" key="1">
    <citation type="journal article" date="2019" name="Int. J. Syst. Evol. Microbiol.">
        <title>The Global Catalogue of Microorganisms (GCM) 10K type strain sequencing project: providing services to taxonomists for standard genome sequencing and annotation.</title>
        <authorList>
            <consortium name="The Broad Institute Genomics Platform"/>
            <consortium name="The Broad Institute Genome Sequencing Center for Infectious Disease"/>
            <person name="Wu L."/>
            <person name="Ma J."/>
        </authorList>
    </citation>
    <scope>NUCLEOTIDE SEQUENCE [LARGE SCALE GENOMIC DNA]</scope>
    <source>
        <strain evidence="8">JCM 11650</strain>
    </source>
</reference>
<feature type="domain" description="N-end rule aminoacyl transferase C-terminal" evidence="6">
    <location>
        <begin position="109"/>
        <end position="232"/>
    </location>
</feature>
<keyword evidence="1 4" id="KW-0963">Cytoplasm</keyword>
<dbReference type="RefSeq" id="WP_377727076.1">
    <property type="nucleotide sequence ID" value="NZ_JBHSEW010000011.1"/>
</dbReference>
<protein>
    <recommendedName>
        <fullName evidence="4">Aspartate/glutamate leucyltransferase</fullName>
        <ecNumber evidence="4">2.3.2.29</ecNumber>
    </recommendedName>
</protein>
<keyword evidence="2 4" id="KW-0808">Transferase</keyword>
<dbReference type="Proteomes" id="UP001595967">
    <property type="component" value="Unassembled WGS sequence"/>
</dbReference>
<dbReference type="Pfam" id="PF04376">
    <property type="entry name" value="ATE_N"/>
    <property type="match status" value="1"/>
</dbReference>
<comment type="catalytic activity">
    <reaction evidence="4">
        <text>N-terminal L-glutamyl-[protein] + L-leucyl-tRNA(Leu) = N-terminal L-leucyl-L-glutamyl-[protein] + tRNA(Leu) + H(+)</text>
        <dbReference type="Rhea" id="RHEA:50412"/>
        <dbReference type="Rhea" id="RHEA-COMP:9613"/>
        <dbReference type="Rhea" id="RHEA-COMP:9622"/>
        <dbReference type="Rhea" id="RHEA-COMP:12664"/>
        <dbReference type="Rhea" id="RHEA-COMP:12668"/>
        <dbReference type="ChEBI" id="CHEBI:15378"/>
        <dbReference type="ChEBI" id="CHEBI:64721"/>
        <dbReference type="ChEBI" id="CHEBI:78442"/>
        <dbReference type="ChEBI" id="CHEBI:78494"/>
        <dbReference type="ChEBI" id="CHEBI:133041"/>
        <dbReference type="EC" id="2.3.2.29"/>
    </reaction>
</comment>
<dbReference type="GO" id="GO:0004057">
    <property type="term" value="F:arginyl-tRNA--protein transferase activity"/>
    <property type="evidence" value="ECO:0007669"/>
    <property type="project" value="UniProtKB-EC"/>
</dbReference>
<comment type="function">
    <text evidence="4">Functions in the N-end rule pathway of protein degradation where it conjugates Leu from its aminoacyl-tRNA to the N-termini of proteins containing an N-terminal aspartate or glutamate.</text>
</comment>
<dbReference type="PIRSF" id="PIRSF037208">
    <property type="entry name" value="ATE_pro_prd"/>
    <property type="match status" value="1"/>
</dbReference>
<name>A0ABV9H0W0_9BURK</name>
<accession>A0ABV9H0W0</accession>
<dbReference type="EC" id="2.3.2.29" evidence="4"/>
<organism evidence="7 8">
    <name type="scientific">Comamonas nitrativorans</name>
    <dbReference type="NCBI Taxonomy" id="108437"/>
    <lineage>
        <taxon>Bacteria</taxon>
        <taxon>Pseudomonadati</taxon>
        <taxon>Pseudomonadota</taxon>
        <taxon>Betaproteobacteria</taxon>
        <taxon>Burkholderiales</taxon>
        <taxon>Comamonadaceae</taxon>
        <taxon>Comamonas</taxon>
    </lineage>
</organism>
<dbReference type="NCBIfam" id="NF002346">
    <property type="entry name" value="PRK01305.2-3"/>
    <property type="match status" value="1"/>
</dbReference>
<evidence type="ECO:0000256" key="1">
    <source>
        <dbReference type="ARBA" id="ARBA00022490"/>
    </source>
</evidence>
<dbReference type="InterPro" id="IPR017138">
    <property type="entry name" value="Asp_Glu_LeuTrfase"/>
</dbReference>
<dbReference type="PANTHER" id="PTHR21367:SF1">
    <property type="entry name" value="ARGINYL-TRNA--PROTEIN TRANSFERASE 1"/>
    <property type="match status" value="1"/>
</dbReference>
<dbReference type="NCBIfam" id="NF002341">
    <property type="entry name" value="PRK01305.1-1"/>
    <property type="match status" value="1"/>
</dbReference>
<evidence type="ECO:0000256" key="3">
    <source>
        <dbReference type="ARBA" id="ARBA00023315"/>
    </source>
</evidence>
<dbReference type="InterPro" id="IPR007472">
    <property type="entry name" value="N-end_Aminoacyl_Trfase_C"/>
</dbReference>
<evidence type="ECO:0000313" key="7">
    <source>
        <dbReference type="EMBL" id="MFC4623121.1"/>
    </source>
</evidence>